<accession>A0A2S0KMD0</accession>
<sequence length="152" mass="17151">MDEKIVELYTDGACSGNPGVGGWAAILKFGDYEKELSGSEAHTTNNRMELSAIIYGLQALKFPVKVEVYSDSAYVVNAINNDWLSSWKRNNWKNAAKDPVSNQDLWIKLDEQMKIHQTSFHKVKGHSDHEYNNRADALAVKAVQDFKTNNNM</sequence>
<dbReference type="NCBIfam" id="NF001236">
    <property type="entry name" value="PRK00203.1"/>
    <property type="match status" value="1"/>
</dbReference>
<reference evidence="14" key="1">
    <citation type="submission" date="2018-02" db="EMBL/GenBank/DDBJ databases">
        <authorList>
            <person name="Holder M.E."/>
            <person name="Ajami N.J."/>
            <person name="Petrosino J.F."/>
        </authorList>
    </citation>
    <scope>NUCLEOTIDE SEQUENCE [LARGE SCALE GENOMIC DNA]</scope>
    <source>
        <strain evidence="14">CCUG 47711</strain>
    </source>
</reference>
<keyword evidence="8 11" id="KW-0255">Endonuclease</keyword>
<dbReference type="HAMAP" id="MF_00042">
    <property type="entry name" value="RNase_H"/>
    <property type="match status" value="1"/>
</dbReference>
<dbReference type="RefSeq" id="WP_106012153.1">
    <property type="nucleotide sequence ID" value="NZ_CP027226.1"/>
</dbReference>
<dbReference type="PANTHER" id="PTHR10642">
    <property type="entry name" value="RIBONUCLEASE H1"/>
    <property type="match status" value="1"/>
</dbReference>
<dbReference type="AlphaFoldDB" id="A0A2S0KMD0"/>
<comment type="function">
    <text evidence="2 11">Endonuclease that specifically degrades the RNA of RNA-DNA hybrids.</text>
</comment>
<dbReference type="Gene3D" id="3.30.420.10">
    <property type="entry name" value="Ribonuclease H-like superfamily/Ribonuclease H"/>
    <property type="match status" value="1"/>
</dbReference>
<feature type="binding site" evidence="11">
    <location>
        <position position="11"/>
    </location>
    <ligand>
        <name>Mg(2+)</name>
        <dbReference type="ChEBI" id="CHEBI:18420"/>
        <label>2</label>
    </ligand>
</feature>
<feature type="binding site" evidence="11">
    <location>
        <position position="11"/>
    </location>
    <ligand>
        <name>Mg(2+)</name>
        <dbReference type="ChEBI" id="CHEBI:18420"/>
        <label>1</label>
    </ligand>
</feature>
<dbReference type="EMBL" id="CP027226">
    <property type="protein sequence ID" value="AVM42168.1"/>
    <property type="molecule type" value="Genomic_DNA"/>
</dbReference>
<evidence type="ECO:0000256" key="11">
    <source>
        <dbReference type="HAMAP-Rule" id="MF_00042"/>
    </source>
</evidence>
<dbReference type="GO" id="GO:0000287">
    <property type="term" value="F:magnesium ion binding"/>
    <property type="evidence" value="ECO:0007669"/>
    <property type="project" value="UniProtKB-UniRule"/>
</dbReference>
<keyword evidence="10 11" id="KW-0460">Magnesium</keyword>
<evidence type="ECO:0000256" key="9">
    <source>
        <dbReference type="ARBA" id="ARBA00022801"/>
    </source>
</evidence>
<dbReference type="GO" id="GO:0004523">
    <property type="term" value="F:RNA-DNA hybrid ribonuclease activity"/>
    <property type="evidence" value="ECO:0007669"/>
    <property type="project" value="UniProtKB-UniRule"/>
</dbReference>
<evidence type="ECO:0000256" key="1">
    <source>
        <dbReference type="ARBA" id="ARBA00000077"/>
    </source>
</evidence>
<dbReference type="EC" id="3.1.26.4" evidence="5 11"/>
<feature type="binding site" evidence="11">
    <location>
        <position position="49"/>
    </location>
    <ligand>
        <name>Mg(2+)</name>
        <dbReference type="ChEBI" id="CHEBI:18420"/>
        <label>1</label>
    </ligand>
</feature>
<comment type="cofactor">
    <cofactor evidence="11">
        <name>Mg(2+)</name>
        <dbReference type="ChEBI" id="CHEBI:18420"/>
    </cofactor>
    <text evidence="11">Binds 1 Mg(2+) ion per subunit. May bind a second metal ion at a regulatory site, or after substrate binding.</text>
</comment>
<dbReference type="FunFam" id="3.30.420.10:FF:000089">
    <property type="entry name" value="Ribonuclease H"/>
    <property type="match status" value="1"/>
</dbReference>
<comment type="subcellular location">
    <subcellularLocation>
        <location evidence="11">Cytoplasm</location>
    </subcellularLocation>
</comment>
<evidence type="ECO:0000256" key="2">
    <source>
        <dbReference type="ARBA" id="ARBA00004065"/>
    </source>
</evidence>
<name>A0A2S0KMD0_9FIRM</name>
<dbReference type="InterPro" id="IPR050092">
    <property type="entry name" value="RNase_H"/>
</dbReference>
<proteinExistence type="inferred from homology"/>
<feature type="binding site" evidence="11">
    <location>
        <position position="136"/>
    </location>
    <ligand>
        <name>Mg(2+)</name>
        <dbReference type="ChEBI" id="CHEBI:18420"/>
        <label>2</label>
    </ligand>
</feature>
<dbReference type="InterPro" id="IPR002156">
    <property type="entry name" value="RNaseH_domain"/>
</dbReference>
<dbReference type="InterPro" id="IPR012337">
    <property type="entry name" value="RNaseH-like_sf"/>
</dbReference>
<feature type="domain" description="RNase H type-1" evidence="12">
    <location>
        <begin position="2"/>
        <end position="144"/>
    </location>
</feature>
<comment type="catalytic activity">
    <reaction evidence="1 11">
        <text>Endonucleolytic cleavage to 5'-phosphomonoester.</text>
        <dbReference type="EC" id="3.1.26.4"/>
    </reaction>
</comment>
<comment type="similarity">
    <text evidence="3 11">Belongs to the RNase H family.</text>
</comment>
<dbReference type="CDD" id="cd09278">
    <property type="entry name" value="RNase_HI_prokaryote_like"/>
    <property type="match status" value="1"/>
</dbReference>
<dbReference type="GO" id="GO:0043137">
    <property type="term" value="P:DNA replication, removal of RNA primer"/>
    <property type="evidence" value="ECO:0007669"/>
    <property type="project" value="TreeGrafter"/>
</dbReference>
<organism evidence="13 14">
    <name type="scientific">Fastidiosipila sanguinis</name>
    <dbReference type="NCBI Taxonomy" id="236753"/>
    <lineage>
        <taxon>Bacteria</taxon>
        <taxon>Bacillati</taxon>
        <taxon>Bacillota</taxon>
        <taxon>Clostridia</taxon>
        <taxon>Eubacteriales</taxon>
        <taxon>Oscillospiraceae</taxon>
        <taxon>Fastidiosipila</taxon>
    </lineage>
</organism>
<evidence type="ECO:0000256" key="5">
    <source>
        <dbReference type="ARBA" id="ARBA00012180"/>
    </source>
</evidence>
<keyword evidence="9 11" id="KW-0378">Hydrolase</keyword>
<keyword evidence="14" id="KW-1185">Reference proteome</keyword>
<evidence type="ECO:0000256" key="8">
    <source>
        <dbReference type="ARBA" id="ARBA00022759"/>
    </source>
</evidence>
<protein>
    <recommendedName>
        <fullName evidence="5 11">Ribonuclease H</fullName>
        <shortName evidence="11">RNase H</shortName>
        <ecNumber evidence="5 11">3.1.26.4</ecNumber>
    </recommendedName>
</protein>
<feature type="binding site" evidence="11">
    <location>
        <position position="71"/>
    </location>
    <ligand>
        <name>Mg(2+)</name>
        <dbReference type="ChEBI" id="CHEBI:18420"/>
        <label>1</label>
    </ligand>
</feature>
<comment type="subunit">
    <text evidence="4 11">Monomer.</text>
</comment>
<evidence type="ECO:0000256" key="10">
    <source>
        <dbReference type="ARBA" id="ARBA00022842"/>
    </source>
</evidence>
<evidence type="ECO:0000256" key="7">
    <source>
        <dbReference type="ARBA" id="ARBA00022723"/>
    </source>
</evidence>
<dbReference type="Proteomes" id="UP000237947">
    <property type="component" value="Chromosome"/>
</dbReference>
<evidence type="ECO:0000256" key="6">
    <source>
        <dbReference type="ARBA" id="ARBA00022722"/>
    </source>
</evidence>
<keyword evidence="11" id="KW-0963">Cytoplasm</keyword>
<evidence type="ECO:0000259" key="12">
    <source>
        <dbReference type="PROSITE" id="PS50879"/>
    </source>
</evidence>
<dbReference type="KEGG" id="fsa:C5Q98_02490"/>
<evidence type="ECO:0000313" key="14">
    <source>
        <dbReference type="Proteomes" id="UP000237947"/>
    </source>
</evidence>
<evidence type="ECO:0000313" key="13">
    <source>
        <dbReference type="EMBL" id="AVM42168.1"/>
    </source>
</evidence>
<dbReference type="OrthoDB" id="7845843at2"/>
<dbReference type="PANTHER" id="PTHR10642:SF26">
    <property type="entry name" value="RIBONUCLEASE H1"/>
    <property type="match status" value="1"/>
</dbReference>
<dbReference type="SUPFAM" id="SSF53098">
    <property type="entry name" value="Ribonuclease H-like"/>
    <property type="match status" value="1"/>
</dbReference>
<dbReference type="InterPro" id="IPR022892">
    <property type="entry name" value="RNaseHI"/>
</dbReference>
<evidence type="ECO:0000256" key="4">
    <source>
        <dbReference type="ARBA" id="ARBA00011245"/>
    </source>
</evidence>
<dbReference type="InterPro" id="IPR036397">
    <property type="entry name" value="RNaseH_sf"/>
</dbReference>
<keyword evidence="6 11" id="KW-0540">Nuclease</keyword>
<evidence type="ECO:0000256" key="3">
    <source>
        <dbReference type="ARBA" id="ARBA00005300"/>
    </source>
</evidence>
<dbReference type="GO" id="GO:0003676">
    <property type="term" value="F:nucleic acid binding"/>
    <property type="evidence" value="ECO:0007669"/>
    <property type="project" value="InterPro"/>
</dbReference>
<dbReference type="PROSITE" id="PS50879">
    <property type="entry name" value="RNASE_H_1"/>
    <property type="match status" value="1"/>
</dbReference>
<gene>
    <name evidence="11" type="primary">rnhA</name>
    <name evidence="13" type="ORF">C5Q98_02490</name>
</gene>
<keyword evidence="7 11" id="KW-0479">Metal-binding</keyword>
<dbReference type="GO" id="GO:0005737">
    <property type="term" value="C:cytoplasm"/>
    <property type="evidence" value="ECO:0007669"/>
    <property type="project" value="UniProtKB-SubCell"/>
</dbReference>
<dbReference type="Pfam" id="PF00075">
    <property type="entry name" value="RNase_H"/>
    <property type="match status" value="1"/>
</dbReference>